<proteinExistence type="predicted"/>
<keyword evidence="1" id="KW-0732">Signal</keyword>
<dbReference type="Proteomes" id="UP000177445">
    <property type="component" value="Chromosome"/>
</dbReference>
<evidence type="ECO:0000313" key="2">
    <source>
        <dbReference type="EMBL" id="AOY87959.1"/>
    </source>
</evidence>
<protein>
    <submittedName>
        <fullName evidence="2">Uncharacterized protein</fullName>
    </submittedName>
</protein>
<dbReference type="AlphaFoldDB" id="A0A1D9GK39"/>
<accession>A0A1D9GK39</accession>
<keyword evidence="3" id="KW-1185">Reference proteome</keyword>
<feature type="signal peptide" evidence="1">
    <location>
        <begin position="1"/>
        <end position="18"/>
    </location>
</feature>
<dbReference type="EMBL" id="CP017715">
    <property type="protein sequence ID" value="AOY87959.1"/>
    <property type="molecule type" value="Genomic_DNA"/>
</dbReference>
<name>A0A1D9GK39_9GAMM</name>
<organism evidence="2 3">
    <name type="scientific">Marinobacter salinus</name>
    <dbReference type="NCBI Taxonomy" id="1874317"/>
    <lineage>
        <taxon>Bacteria</taxon>
        <taxon>Pseudomonadati</taxon>
        <taxon>Pseudomonadota</taxon>
        <taxon>Gammaproteobacteria</taxon>
        <taxon>Pseudomonadales</taxon>
        <taxon>Marinobacteraceae</taxon>
        <taxon>Marinobacter</taxon>
    </lineage>
</organism>
<dbReference type="KEGG" id="msq:BKP64_07120"/>
<feature type="chain" id="PRO_5009441936" evidence="1">
    <location>
        <begin position="19"/>
        <end position="293"/>
    </location>
</feature>
<sequence>MKYLLAILILLFPAMLNAKSFTLIENVMSDDSPQTVYEKLKEKGWKYLNKSEMTDDEFESKFPKLGYGNQKWGMSDFFYKDDEYISFRFGVPSRTSSGLHSGGDKDAMVAINMTRFIENSELDTNEKYHIFANLINEQFNKIPTYSDEKISGIIISKNDSYLSVMVATPGSNKYNRVGTTTISLSTANKLIYKIAEEKVPGKVLSTTTKKNRVSANLKLSTAFKGFSGTTIFDDYDEDKMLELLVGKLEKESLATNKKTSLIDSLRHPTEVDGYKVYLKYPYYSEYTIYPNGE</sequence>
<dbReference type="RefSeq" id="WP_070967861.1">
    <property type="nucleotide sequence ID" value="NZ_CP017715.1"/>
</dbReference>
<evidence type="ECO:0000313" key="3">
    <source>
        <dbReference type="Proteomes" id="UP000177445"/>
    </source>
</evidence>
<gene>
    <name evidence="2" type="ORF">BKP64_07120</name>
</gene>
<evidence type="ECO:0000256" key="1">
    <source>
        <dbReference type="SAM" id="SignalP"/>
    </source>
</evidence>
<reference evidence="2 3" key="1">
    <citation type="submission" date="2016-10" db="EMBL/GenBank/DDBJ databases">
        <title>Marinobacter salinus sp. nov., a moderately halophilic bacterium isolated from a tidal flat environment.</title>
        <authorList>
            <person name="Park S.-J."/>
        </authorList>
    </citation>
    <scope>NUCLEOTIDE SEQUENCE [LARGE SCALE GENOMIC DNA]</scope>
    <source>
        <strain evidence="2 3">Hb8</strain>
    </source>
</reference>